<evidence type="ECO:0000313" key="2">
    <source>
        <dbReference type="Proteomes" id="UP000001191"/>
    </source>
</evidence>
<sequence length="193" mass="22489">MSVKKIFSYLLQMRMQRCKESLVLQVRKAITYQEKCNRFYNEIYDNLNHHGISNMISPFSLQQADWDESPEKILLPPTDPNAEVQEISGYKLVYADGACPRNYRVYKAHSMIGVIFQYITHWSNAVDKIRYAKPIDAAIGLDDFMKVAGYFTATTEQPLTEEELLDKEFDSLTSEEWERLKRYVPETRNLVAA</sequence>
<dbReference type="Proteomes" id="UP000001191">
    <property type="component" value="Plasmid pNPUN01"/>
</dbReference>
<organism evidence="1 2">
    <name type="scientific">Nostoc punctiforme (strain ATCC 29133 / PCC 73102)</name>
    <dbReference type="NCBI Taxonomy" id="63737"/>
    <lineage>
        <taxon>Bacteria</taxon>
        <taxon>Bacillati</taxon>
        <taxon>Cyanobacteriota</taxon>
        <taxon>Cyanophyceae</taxon>
        <taxon>Nostocales</taxon>
        <taxon>Nostocaceae</taxon>
        <taxon>Nostoc</taxon>
    </lineage>
</organism>
<evidence type="ECO:0000313" key="1">
    <source>
        <dbReference type="EMBL" id="ACC85075.1"/>
    </source>
</evidence>
<name>B2JAX1_NOSP7</name>
<keyword evidence="2" id="KW-1185">Reference proteome</keyword>
<dbReference type="KEGG" id="npu:Npun_AF220"/>
<gene>
    <name evidence="1" type="ordered locus">Npun_AF220</name>
</gene>
<dbReference type="AlphaFoldDB" id="B2JAX1"/>
<reference evidence="2" key="1">
    <citation type="submission" date="2008-04" db="EMBL/GenBank/DDBJ databases">
        <title>Complete sequence of plasmid 1 of Nostoc punctiforme ATCC 29133.</title>
        <authorList>
            <consortium name="US DOE Joint Genome Institute"/>
            <person name="Copeland A."/>
            <person name="Lucas S."/>
            <person name="Lapidus A."/>
            <person name="Glavina del Rio T."/>
            <person name="Dalin E."/>
            <person name="Tice H."/>
            <person name="Pitluck S."/>
            <person name="Chain P."/>
            <person name="Malfatti S."/>
            <person name="Shin M."/>
            <person name="Vergez L."/>
            <person name="Schmutz J."/>
            <person name="Larimer F."/>
            <person name="Land M."/>
            <person name="Hauser L."/>
            <person name="Kyrpides N."/>
            <person name="Kim E."/>
            <person name="Meeks J.C."/>
            <person name="Elhai J."/>
            <person name="Campbell E.L."/>
            <person name="Thiel T."/>
            <person name="Longmire J."/>
            <person name="Potts M."/>
            <person name="Atlas R."/>
        </authorList>
    </citation>
    <scope>NUCLEOTIDE SEQUENCE [LARGE SCALE GENOMIC DNA]</scope>
    <source>
        <strain evidence="2">ATCC 29133 / PCC 73102</strain>
        <plasmid evidence="2">Plasmid pNPUN01</plasmid>
    </source>
</reference>
<geneLocation type="plasmid" evidence="1 2">
    <name>pNPUN01</name>
</geneLocation>
<accession>B2JAX1</accession>
<dbReference type="HOGENOM" id="CLU_1407518_0_0_3"/>
<keyword evidence="1" id="KW-0614">Plasmid</keyword>
<protein>
    <submittedName>
        <fullName evidence="1">Uncharacterized protein</fullName>
    </submittedName>
</protein>
<dbReference type="EnsemblBacteria" id="ACC85075">
    <property type="protein sequence ID" value="ACC85075"/>
    <property type="gene ID" value="Npun_AF220"/>
</dbReference>
<dbReference type="EMBL" id="CP001038">
    <property type="protein sequence ID" value="ACC85075.1"/>
    <property type="molecule type" value="Genomic_DNA"/>
</dbReference>
<proteinExistence type="predicted"/>
<dbReference type="PhylomeDB" id="B2JAX1"/>